<protein>
    <submittedName>
        <fullName evidence="2">Uncharacterized protein</fullName>
    </submittedName>
</protein>
<evidence type="ECO:0000313" key="2">
    <source>
        <dbReference type="EMBL" id="MCW6508688.1"/>
    </source>
</evidence>
<feature type="chain" id="PRO_5041426465" evidence="1">
    <location>
        <begin position="22"/>
        <end position="91"/>
    </location>
</feature>
<feature type="signal peptide" evidence="1">
    <location>
        <begin position="1"/>
        <end position="21"/>
    </location>
</feature>
<proteinExistence type="predicted"/>
<accession>A0AA42CIL2</accession>
<organism evidence="2 3">
    <name type="scientific">Lichenifustis flavocetrariae</name>
    <dbReference type="NCBI Taxonomy" id="2949735"/>
    <lineage>
        <taxon>Bacteria</taxon>
        <taxon>Pseudomonadati</taxon>
        <taxon>Pseudomonadota</taxon>
        <taxon>Alphaproteobacteria</taxon>
        <taxon>Hyphomicrobiales</taxon>
        <taxon>Lichenihabitantaceae</taxon>
        <taxon>Lichenifustis</taxon>
    </lineage>
</organism>
<evidence type="ECO:0000256" key="1">
    <source>
        <dbReference type="SAM" id="SignalP"/>
    </source>
</evidence>
<name>A0AA42CIL2_9HYPH</name>
<dbReference type="EMBL" id="JAMOIM010000006">
    <property type="protein sequence ID" value="MCW6508688.1"/>
    <property type="molecule type" value="Genomic_DNA"/>
</dbReference>
<dbReference type="Proteomes" id="UP001165667">
    <property type="component" value="Unassembled WGS sequence"/>
</dbReference>
<keyword evidence="1" id="KW-0732">Signal</keyword>
<keyword evidence="3" id="KW-1185">Reference proteome</keyword>
<dbReference type="AlphaFoldDB" id="A0AA42CIL2"/>
<gene>
    <name evidence="2" type="ORF">M8523_11730</name>
</gene>
<comment type="caution">
    <text evidence="2">The sequence shown here is derived from an EMBL/GenBank/DDBJ whole genome shotgun (WGS) entry which is preliminary data.</text>
</comment>
<sequence>MMRRWLAFVLVWMDFTGGAMAQPGHYQVNTNKYQVTDIERAACQNDAVELCSTSFPDEEALLACMKSSRLKLTPTCRTTFEAGLRRRHIPF</sequence>
<reference evidence="2" key="1">
    <citation type="submission" date="2022-05" db="EMBL/GenBank/DDBJ databases">
        <authorList>
            <person name="Pankratov T."/>
        </authorList>
    </citation>
    <scope>NUCLEOTIDE SEQUENCE</scope>
    <source>
        <strain evidence="2">BP6-180914</strain>
    </source>
</reference>
<evidence type="ECO:0000313" key="3">
    <source>
        <dbReference type="Proteomes" id="UP001165667"/>
    </source>
</evidence>
<dbReference type="RefSeq" id="WP_282585054.1">
    <property type="nucleotide sequence ID" value="NZ_JAMOIM010000006.1"/>
</dbReference>